<dbReference type="RefSeq" id="WP_188390125.1">
    <property type="nucleotide sequence ID" value="NZ_BMFK01000009.1"/>
</dbReference>
<dbReference type="Pfam" id="PF06612">
    <property type="entry name" value="DUF1146"/>
    <property type="match status" value="1"/>
</dbReference>
<keyword evidence="1" id="KW-1133">Transmembrane helix</keyword>
<comment type="caution">
    <text evidence="2">The sequence shown here is derived from an EMBL/GenBank/DDBJ whole genome shotgun (WGS) entry which is preliminary data.</text>
</comment>
<dbReference type="NCBIfam" id="TIGR02327">
    <property type="entry name" value="int_mem_ywzB"/>
    <property type="match status" value="1"/>
</dbReference>
<accession>A0A917AZE7</accession>
<evidence type="ECO:0000313" key="2">
    <source>
        <dbReference type="EMBL" id="GGE85229.1"/>
    </source>
</evidence>
<dbReference type="EMBL" id="BMFK01000009">
    <property type="protein sequence ID" value="GGE85229.1"/>
    <property type="molecule type" value="Genomic_DNA"/>
</dbReference>
<name>A0A917AZE7_9BACI</name>
<keyword evidence="1" id="KW-0472">Membrane</keyword>
<evidence type="ECO:0008006" key="4">
    <source>
        <dbReference type="Google" id="ProtNLM"/>
    </source>
</evidence>
<dbReference type="Proteomes" id="UP000605259">
    <property type="component" value="Unassembled WGS sequence"/>
</dbReference>
<sequence length="78" mass="9100">MTGIVGQQALLYIVSHLVFISITWWALQAIHIEKIIKKNHIAQTRMFLLLVTVAIGYNVSNFFLDYLHYARSLTYLFQ</sequence>
<reference evidence="2" key="1">
    <citation type="journal article" date="2014" name="Int. J. Syst. Evol. Microbiol.">
        <title>Complete genome sequence of Corynebacterium casei LMG S-19264T (=DSM 44701T), isolated from a smear-ripened cheese.</title>
        <authorList>
            <consortium name="US DOE Joint Genome Institute (JGI-PGF)"/>
            <person name="Walter F."/>
            <person name="Albersmeier A."/>
            <person name="Kalinowski J."/>
            <person name="Ruckert C."/>
        </authorList>
    </citation>
    <scope>NUCLEOTIDE SEQUENCE</scope>
    <source>
        <strain evidence="2">CGMCC 1.12698</strain>
    </source>
</reference>
<keyword evidence="3" id="KW-1185">Reference proteome</keyword>
<reference evidence="2" key="2">
    <citation type="submission" date="2020-09" db="EMBL/GenBank/DDBJ databases">
        <authorList>
            <person name="Sun Q."/>
            <person name="Zhou Y."/>
        </authorList>
    </citation>
    <scope>NUCLEOTIDE SEQUENCE</scope>
    <source>
        <strain evidence="2">CGMCC 1.12698</strain>
    </source>
</reference>
<organism evidence="2 3">
    <name type="scientific">Priestia taiwanensis</name>
    <dbReference type="NCBI Taxonomy" id="1347902"/>
    <lineage>
        <taxon>Bacteria</taxon>
        <taxon>Bacillati</taxon>
        <taxon>Bacillota</taxon>
        <taxon>Bacilli</taxon>
        <taxon>Bacillales</taxon>
        <taxon>Bacillaceae</taxon>
        <taxon>Priestia</taxon>
    </lineage>
</organism>
<dbReference type="AlphaFoldDB" id="A0A917AZE7"/>
<protein>
    <recommendedName>
        <fullName evidence="4">DUF1146 domain-containing protein</fullName>
    </recommendedName>
</protein>
<gene>
    <name evidence="2" type="ORF">GCM10007140_38380</name>
</gene>
<evidence type="ECO:0000313" key="3">
    <source>
        <dbReference type="Proteomes" id="UP000605259"/>
    </source>
</evidence>
<feature type="transmembrane region" description="Helical" evidence="1">
    <location>
        <begin position="6"/>
        <end position="27"/>
    </location>
</feature>
<proteinExistence type="predicted"/>
<feature type="transmembrane region" description="Helical" evidence="1">
    <location>
        <begin position="47"/>
        <end position="69"/>
    </location>
</feature>
<dbReference type="InterPro" id="IPR009526">
    <property type="entry name" value="DUF1146"/>
</dbReference>
<keyword evidence="1" id="KW-0812">Transmembrane</keyword>
<evidence type="ECO:0000256" key="1">
    <source>
        <dbReference type="SAM" id="Phobius"/>
    </source>
</evidence>